<dbReference type="PANTHER" id="PTHR43374">
    <property type="entry name" value="FLAVIN PRENYLTRANSFERASE"/>
    <property type="match status" value="1"/>
</dbReference>
<dbReference type="OrthoDB" id="9781577at2"/>
<comment type="caution">
    <text evidence="9">The sequence shown here is derived from an EMBL/GenBank/DDBJ whole genome shotgun (WGS) entry which is preliminary data.</text>
</comment>
<comment type="function">
    <text evidence="7">Flavin prenyltransferase that catalyzes the synthesis of the prenylated FMN cofactor (prenyl-FMN) for 4-hydroxy-3-polyprenylbenzoic acid decarboxylase UbiD. The prenyltransferase is metal-independent and links a dimethylallyl moiety from dimethylallyl monophosphate (DMAP) to the flavin N5 and C6 atoms of FMN.</text>
</comment>
<dbReference type="RefSeq" id="WP_106583154.1">
    <property type="nucleotide sequence ID" value="NZ_PYGA01000007.1"/>
</dbReference>
<dbReference type="HAMAP" id="MF_01984">
    <property type="entry name" value="ubiX_pad"/>
    <property type="match status" value="1"/>
</dbReference>
<gene>
    <name evidence="7" type="primary">ubiX</name>
    <name evidence="9" type="ORF">CLV63_107232</name>
</gene>
<dbReference type="NCBIfam" id="NF004685">
    <property type="entry name" value="PRK06029.1"/>
    <property type="match status" value="1"/>
</dbReference>
<feature type="domain" description="Flavoprotein" evidence="8">
    <location>
        <begin position="20"/>
        <end position="189"/>
    </location>
</feature>
<comment type="caution">
    <text evidence="7">Lacks conserved residue(s) required for the propagation of feature annotation.</text>
</comment>
<evidence type="ECO:0000256" key="4">
    <source>
        <dbReference type="ARBA" id="ARBA00022679"/>
    </source>
</evidence>
<evidence type="ECO:0000256" key="2">
    <source>
        <dbReference type="ARBA" id="ARBA00022630"/>
    </source>
</evidence>
<dbReference type="GO" id="GO:0106141">
    <property type="term" value="F:flavin prenyltransferase activity"/>
    <property type="evidence" value="ECO:0007669"/>
    <property type="project" value="UniProtKB-EC"/>
</dbReference>
<feature type="binding site" evidence="7">
    <location>
        <position position="140"/>
    </location>
    <ligand>
        <name>FMN</name>
        <dbReference type="ChEBI" id="CHEBI:58210"/>
    </ligand>
</feature>
<evidence type="ECO:0000256" key="6">
    <source>
        <dbReference type="ARBA" id="ARBA00060793"/>
    </source>
</evidence>
<evidence type="ECO:0000313" key="10">
    <source>
        <dbReference type="Proteomes" id="UP000240542"/>
    </source>
</evidence>
<dbReference type="GO" id="GO:0016831">
    <property type="term" value="F:carboxy-lyase activity"/>
    <property type="evidence" value="ECO:0007669"/>
    <property type="project" value="TreeGrafter"/>
</dbReference>
<dbReference type="EC" id="2.5.1.129" evidence="7"/>
<feature type="binding site" evidence="7">
    <location>
        <position position="170"/>
    </location>
    <ligand>
        <name>dimethylallyl phosphate</name>
        <dbReference type="ChEBI" id="CHEBI:88052"/>
    </ligand>
</feature>
<accession>A0A2P8DKT9</accession>
<reference evidence="9 10" key="1">
    <citation type="submission" date="2018-03" db="EMBL/GenBank/DDBJ databases">
        <title>Genomic Encyclopedia of Archaeal and Bacterial Type Strains, Phase II (KMG-II): from individual species to whole genera.</title>
        <authorList>
            <person name="Goeker M."/>
        </authorList>
    </citation>
    <scope>NUCLEOTIDE SEQUENCE [LARGE SCALE GENOMIC DNA]</scope>
    <source>
        <strain evidence="9 10">DSM 45312</strain>
    </source>
</reference>
<dbReference type="PANTHER" id="PTHR43374:SF1">
    <property type="entry name" value="FLAVIN PRENYLTRANSFERASE PAD1, MITOCHONDRIAL"/>
    <property type="match status" value="1"/>
</dbReference>
<dbReference type="InterPro" id="IPR004507">
    <property type="entry name" value="UbiX-like"/>
</dbReference>
<evidence type="ECO:0000256" key="3">
    <source>
        <dbReference type="ARBA" id="ARBA00022643"/>
    </source>
</evidence>
<keyword evidence="10" id="KW-1185">Reference proteome</keyword>
<proteinExistence type="inferred from homology"/>
<organism evidence="9 10">
    <name type="scientific">Murinocardiopsis flavida</name>
    <dbReference type="NCBI Taxonomy" id="645275"/>
    <lineage>
        <taxon>Bacteria</taxon>
        <taxon>Bacillati</taxon>
        <taxon>Actinomycetota</taxon>
        <taxon>Actinomycetes</taxon>
        <taxon>Streptosporangiales</taxon>
        <taxon>Nocardiopsidaceae</taxon>
        <taxon>Murinocardiopsis</taxon>
    </lineage>
</organism>
<keyword evidence="4 7" id="KW-0808">Transferase</keyword>
<dbReference type="Pfam" id="PF02441">
    <property type="entry name" value="Flavoprotein"/>
    <property type="match status" value="1"/>
</dbReference>
<dbReference type="InterPro" id="IPR003382">
    <property type="entry name" value="Flavoprotein"/>
</dbReference>
<sequence length="216" mass="23375">MTDHRIADADPPGAVRQRQRLVVGISGASAPHLAIHLLSAIRKLGSVDTHLVISRAAKRTIEIESGRRAREIAALATEYHRSDDIAAAIASGSFQTMGMVVVPCSMKTLAGIAHGFSDTLLTRAADVCLKERRRLVLVARETPLSLVHLRNMVAVTEAGATVLPPMPAFYHTPDTIEDLLDHWSGKVLDQFGIDHDLYRRWAGVPVQPGTVGGAQR</sequence>
<dbReference type="AlphaFoldDB" id="A0A2P8DKT9"/>
<feature type="binding site" evidence="7">
    <location>
        <position position="186"/>
    </location>
    <ligand>
        <name>dimethylallyl phosphate</name>
        <dbReference type="ChEBI" id="CHEBI:88052"/>
    </ligand>
</feature>
<dbReference type="InterPro" id="IPR036551">
    <property type="entry name" value="Flavin_trans-like"/>
</dbReference>
<keyword evidence="3 7" id="KW-0288">FMN</keyword>
<feature type="binding site" evidence="7">
    <location>
        <position position="54"/>
    </location>
    <ligand>
        <name>FMN</name>
        <dbReference type="ChEBI" id="CHEBI:58210"/>
    </ligand>
</feature>
<evidence type="ECO:0000313" key="9">
    <source>
        <dbReference type="EMBL" id="PSK97836.1"/>
    </source>
</evidence>
<dbReference type="Proteomes" id="UP000240542">
    <property type="component" value="Unassembled WGS sequence"/>
</dbReference>
<name>A0A2P8DKT9_9ACTN</name>
<dbReference type="NCBIfam" id="TIGR00421">
    <property type="entry name" value="ubiX_pad"/>
    <property type="match status" value="1"/>
</dbReference>
<comment type="similarity">
    <text evidence="6 7">Belongs to the UbiX/PAD1 family.</text>
</comment>
<evidence type="ECO:0000256" key="1">
    <source>
        <dbReference type="ARBA" id="ARBA00022602"/>
    </source>
</evidence>
<feature type="binding site" evidence="7">
    <location>
        <begin position="27"/>
        <end position="29"/>
    </location>
    <ligand>
        <name>FMN</name>
        <dbReference type="ChEBI" id="CHEBI:58210"/>
    </ligand>
</feature>
<dbReference type="Gene3D" id="3.40.50.1950">
    <property type="entry name" value="Flavin prenyltransferase-like"/>
    <property type="match status" value="1"/>
</dbReference>
<keyword evidence="2 7" id="KW-0285">Flavoprotein</keyword>
<keyword evidence="1 7" id="KW-0637">Prenyltransferase</keyword>
<evidence type="ECO:0000256" key="7">
    <source>
        <dbReference type="HAMAP-Rule" id="MF_01984"/>
    </source>
</evidence>
<feature type="binding site" evidence="7">
    <location>
        <begin position="105"/>
        <end position="108"/>
    </location>
    <ligand>
        <name>FMN</name>
        <dbReference type="ChEBI" id="CHEBI:58210"/>
    </ligand>
</feature>
<evidence type="ECO:0000256" key="5">
    <source>
        <dbReference type="ARBA" id="ARBA00050612"/>
    </source>
</evidence>
<dbReference type="SUPFAM" id="SSF52507">
    <property type="entry name" value="Homo-oligomeric flavin-containing Cys decarboxylases, HFCD"/>
    <property type="match status" value="1"/>
</dbReference>
<protein>
    <recommendedName>
        <fullName evidence="7">Flavin prenyltransferase UbiX</fullName>
        <ecNumber evidence="7">2.5.1.129</ecNumber>
    </recommendedName>
</protein>
<evidence type="ECO:0000259" key="8">
    <source>
        <dbReference type="Pfam" id="PF02441"/>
    </source>
</evidence>
<dbReference type="EMBL" id="PYGA01000007">
    <property type="protein sequence ID" value="PSK97836.1"/>
    <property type="molecule type" value="Genomic_DNA"/>
</dbReference>
<comment type="catalytic activity">
    <reaction evidence="5 7">
        <text>dimethylallyl phosphate + FMNH2 = prenylated FMNH2 + phosphate</text>
        <dbReference type="Rhea" id="RHEA:37743"/>
        <dbReference type="ChEBI" id="CHEBI:43474"/>
        <dbReference type="ChEBI" id="CHEBI:57618"/>
        <dbReference type="ChEBI" id="CHEBI:87467"/>
        <dbReference type="ChEBI" id="CHEBI:88052"/>
        <dbReference type="EC" id="2.5.1.129"/>
    </reaction>
</comment>
<dbReference type="FunFam" id="3.40.50.1950:FF:000001">
    <property type="entry name" value="Flavin prenyltransferase UbiX"/>
    <property type="match status" value="1"/>
</dbReference>